<dbReference type="AlphaFoldDB" id="N9Z4G0"/>
<protein>
    <submittedName>
        <fullName evidence="1">Uncharacterized protein</fullName>
    </submittedName>
</protein>
<gene>
    <name evidence="1" type="ORF">HMPREF1097_03967</name>
</gene>
<dbReference type="PATRIC" id="fig|997897.5.peg.4176"/>
<reference evidence="1 2" key="1">
    <citation type="submission" date="2013-01" db="EMBL/GenBank/DDBJ databases">
        <title>The Genome Sequence of Clostridium bolteae 90B8.</title>
        <authorList>
            <consortium name="The Broad Institute Genome Sequencing Platform"/>
            <person name="Earl A."/>
            <person name="Ward D."/>
            <person name="Feldgarden M."/>
            <person name="Gevers D."/>
            <person name="Courvalin P."/>
            <person name="Lambert T."/>
            <person name="Walker B."/>
            <person name="Young S.K."/>
            <person name="Zeng Q."/>
            <person name="Gargeya S."/>
            <person name="Fitzgerald M."/>
            <person name="Haas B."/>
            <person name="Abouelleil A."/>
            <person name="Alvarado L."/>
            <person name="Arachchi H.M."/>
            <person name="Berlin A.M."/>
            <person name="Chapman S.B."/>
            <person name="Dewar J."/>
            <person name="Goldberg J."/>
            <person name="Griggs A."/>
            <person name="Gujja S."/>
            <person name="Hansen M."/>
            <person name="Howarth C."/>
            <person name="Imamovic A."/>
            <person name="Larimer J."/>
            <person name="McCowan C."/>
            <person name="Murphy C."/>
            <person name="Neiman D."/>
            <person name="Pearson M."/>
            <person name="Priest M."/>
            <person name="Roberts A."/>
            <person name="Saif S."/>
            <person name="Shea T."/>
            <person name="Sisk P."/>
            <person name="Sykes S."/>
            <person name="Wortman J."/>
            <person name="Nusbaum C."/>
            <person name="Birren B."/>
        </authorList>
    </citation>
    <scope>NUCLEOTIDE SEQUENCE [LARGE SCALE GENOMIC DNA]</scope>
    <source>
        <strain evidence="1 2">90B8</strain>
    </source>
</reference>
<evidence type="ECO:0000313" key="2">
    <source>
        <dbReference type="Proteomes" id="UP000013041"/>
    </source>
</evidence>
<dbReference type="EMBL" id="AGYG01000028">
    <property type="protein sequence ID" value="ENZ34580.1"/>
    <property type="molecule type" value="Genomic_DNA"/>
</dbReference>
<sequence>MVCVKKGCERVRPKKEVRCPYCVTVSRYDKKTPTITCENIENNLGFEVRNKLEFTSHEEKKNYQELFCADMYDTCPYYKAIYQREKEGK</sequence>
<accession>N9Z4G0</accession>
<dbReference type="Proteomes" id="UP000013041">
    <property type="component" value="Unassembled WGS sequence"/>
</dbReference>
<evidence type="ECO:0000313" key="1">
    <source>
        <dbReference type="EMBL" id="ENZ34580.1"/>
    </source>
</evidence>
<name>N9Z4G0_9FIRM</name>
<dbReference type="HOGENOM" id="CLU_2463578_0_0_9"/>
<comment type="caution">
    <text evidence="1">The sequence shown here is derived from an EMBL/GenBank/DDBJ whole genome shotgun (WGS) entry which is preliminary data.</text>
</comment>
<proteinExistence type="predicted"/>
<organism evidence="1 2">
    <name type="scientific">Enterocloster bolteae 90B8</name>
    <dbReference type="NCBI Taxonomy" id="997897"/>
    <lineage>
        <taxon>Bacteria</taxon>
        <taxon>Bacillati</taxon>
        <taxon>Bacillota</taxon>
        <taxon>Clostridia</taxon>
        <taxon>Lachnospirales</taxon>
        <taxon>Lachnospiraceae</taxon>
        <taxon>Enterocloster</taxon>
    </lineage>
</organism>